<feature type="transmembrane region" description="Helical" evidence="1">
    <location>
        <begin position="43"/>
        <end position="65"/>
    </location>
</feature>
<keyword evidence="1" id="KW-1133">Transmembrane helix</keyword>
<dbReference type="EMBL" id="LGTE01000026">
    <property type="protein sequence ID" value="KNZ68601.1"/>
    <property type="molecule type" value="Genomic_DNA"/>
</dbReference>
<gene>
    <name evidence="2" type="ORF">Tfer_2853</name>
</gene>
<evidence type="ECO:0000313" key="3">
    <source>
        <dbReference type="Proteomes" id="UP000037175"/>
    </source>
</evidence>
<evidence type="ECO:0000313" key="2">
    <source>
        <dbReference type="EMBL" id="KNZ68601.1"/>
    </source>
</evidence>
<protein>
    <submittedName>
        <fullName evidence="2">Uncharacterized protein</fullName>
    </submittedName>
</protein>
<proteinExistence type="predicted"/>
<dbReference type="AlphaFoldDB" id="A0A0L6VZG7"/>
<accession>A0A0L6VZG7</accession>
<evidence type="ECO:0000256" key="1">
    <source>
        <dbReference type="SAM" id="Phobius"/>
    </source>
</evidence>
<comment type="caution">
    <text evidence="2">The sequence shown here is derived from an EMBL/GenBank/DDBJ whole genome shotgun (WGS) entry which is preliminary data.</text>
</comment>
<sequence length="83" mass="9748">MRERFILVFIFHLFSLSLVLLPKNIKGPALFVFSSVPIRFLDLVAFLLIVGGSIYLYSMLFKYLLKQQQKTHKREKVDQDIKS</sequence>
<name>A0A0L6VZG7_9FIRM</name>
<keyword evidence="1" id="KW-0812">Transmembrane</keyword>
<organism evidence="2 3">
    <name type="scientific">Thermincola ferriacetica</name>
    <dbReference type="NCBI Taxonomy" id="281456"/>
    <lineage>
        <taxon>Bacteria</taxon>
        <taxon>Bacillati</taxon>
        <taxon>Bacillota</taxon>
        <taxon>Clostridia</taxon>
        <taxon>Eubacteriales</taxon>
        <taxon>Thermincolaceae</taxon>
        <taxon>Thermincola</taxon>
    </lineage>
</organism>
<dbReference type="Proteomes" id="UP000037175">
    <property type="component" value="Unassembled WGS sequence"/>
</dbReference>
<keyword evidence="3" id="KW-1185">Reference proteome</keyword>
<reference evidence="3" key="1">
    <citation type="submission" date="2015-07" db="EMBL/GenBank/DDBJ databases">
        <title>Complete Genome of Thermincola ferriacetica strain Z-0001T.</title>
        <authorList>
            <person name="Lusk B."/>
            <person name="Badalamenti J.P."/>
            <person name="Parameswaran P."/>
            <person name="Bond D.R."/>
            <person name="Torres C.I."/>
        </authorList>
    </citation>
    <scope>NUCLEOTIDE SEQUENCE [LARGE SCALE GENOMIC DNA]</scope>
    <source>
        <strain evidence="3">Z-0001</strain>
    </source>
</reference>
<keyword evidence="1" id="KW-0472">Membrane</keyword>
<feature type="transmembrane region" description="Helical" evidence="1">
    <location>
        <begin position="5"/>
        <end position="23"/>
    </location>
</feature>